<dbReference type="CDD" id="cd18080">
    <property type="entry name" value="TrmD-like"/>
    <property type="match status" value="1"/>
</dbReference>
<evidence type="ECO:0000259" key="16">
    <source>
        <dbReference type="PROSITE" id="PS51186"/>
    </source>
</evidence>
<keyword evidence="10 15" id="KW-0949">S-adenosyl-L-methionine</keyword>
<feature type="binding site" evidence="15">
    <location>
        <position position="125"/>
    </location>
    <ligand>
        <name>S-adenosyl-L-methionine</name>
        <dbReference type="ChEBI" id="CHEBI:59789"/>
    </ligand>
</feature>
<dbReference type="Gene3D" id="3.40.1280.10">
    <property type="match status" value="1"/>
</dbReference>
<feature type="domain" description="N-acetyltransferase" evidence="16">
    <location>
        <begin position="275"/>
        <end position="451"/>
    </location>
</feature>
<dbReference type="Pfam" id="PF01746">
    <property type="entry name" value="tRNA_m1G_MT"/>
    <property type="match status" value="1"/>
</dbReference>
<comment type="similarity">
    <text evidence="3 15">Belongs to the RNA methyltransferase TrmD family.</text>
</comment>
<comment type="catalytic activity">
    <reaction evidence="14 15">
        <text>guanosine(37) in tRNA + S-adenosyl-L-methionine = N(1)-methylguanosine(37) in tRNA + S-adenosyl-L-homocysteine + H(+)</text>
        <dbReference type="Rhea" id="RHEA:36899"/>
        <dbReference type="Rhea" id="RHEA-COMP:10145"/>
        <dbReference type="Rhea" id="RHEA-COMP:10147"/>
        <dbReference type="ChEBI" id="CHEBI:15378"/>
        <dbReference type="ChEBI" id="CHEBI:57856"/>
        <dbReference type="ChEBI" id="CHEBI:59789"/>
        <dbReference type="ChEBI" id="CHEBI:73542"/>
        <dbReference type="ChEBI" id="CHEBI:74269"/>
        <dbReference type="EC" id="2.1.1.228"/>
    </reaction>
</comment>
<comment type="function">
    <text evidence="1 15">Specifically methylates guanosine-37 in various tRNAs.</text>
</comment>
<evidence type="ECO:0000256" key="12">
    <source>
        <dbReference type="ARBA" id="ARBA00029736"/>
    </source>
</evidence>
<dbReference type="InterPro" id="IPR023148">
    <property type="entry name" value="tRNA_m1G_MeTrfase_C_sf"/>
</dbReference>
<dbReference type="NCBIfam" id="TIGR00088">
    <property type="entry name" value="trmD"/>
    <property type="match status" value="1"/>
</dbReference>
<keyword evidence="7 15" id="KW-0963">Cytoplasm</keyword>
<evidence type="ECO:0000256" key="1">
    <source>
        <dbReference type="ARBA" id="ARBA00002634"/>
    </source>
</evidence>
<comment type="caution">
    <text evidence="17">The sequence shown here is derived from an EMBL/GenBank/DDBJ whole genome shotgun (WGS) entry which is preliminary data.</text>
</comment>
<dbReference type="InterPro" id="IPR000182">
    <property type="entry name" value="GNAT_dom"/>
</dbReference>
<evidence type="ECO:0000256" key="14">
    <source>
        <dbReference type="ARBA" id="ARBA00047783"/>
    </source>
</evidence>
<reference evidence="17" key="2">
    <citation type="submission" date="2023-02" db="EMBL/GenBank/DDBJ databases">
        <authorList>
            <person name="Sun Q."/>
            <person name="Mori K."/>
        </authorList>
    </citation>
    <scope>NUCLEOTIDE SEQUENCE</scope>
    <source>
        <strain evidence="17">NBRC 112290</strain>
    </source>
</reference>
<dbReference type="InterPro" id="IPR002649">
    <property type="entry name" value="tRNA_m1G_MeTrfase_TrmD"/>
</dbReference>
<dbReference type="GO" id="GO:0052906">
    <property type="term" value="F:tRNA (guanine(37)-N1)-methyltransferase activity"/>
    <property type="evidence" value="ECO:0007669"/>
    <property type="project" value="UniProtKB-UniRule"/>
</dbReference>
<dbReference type="PANTHER" id="PTHR46417">
    <property type="entry name" value="TRNA (GUANINE-N(1)-)-METHYLTRANSFERASE"/>
    <property type="match status" value="1"/>
</dbReference>
<evidence type="ECO:0000313" key="18">
    <source>
        <dbReference type="Proteomes" id="UP001157161"/>
    </source>
</evidence>
<dbReference type="SUPFAM" id="SSF55729">
    <property type="entry name" value="Acyl-CoA N-acyltransferases (Nat)"/>
    <property type="match status" value="1"/>
</dbReference>
<dbReference type="NCBIfam" id="NF000648">
    <property type="entry name" value="PRK00026.1"/>
    <property type="match status" value="1"/>
</dbReference>
<dbReference type="GO" id="GO:0016747">
    <property type="term" value="F:acyltransferase activity, transferring groups other than amino-acyl groups"/>
    <property type="evidence" value="ECO:0007669"/>
    <property type="project" value="InterPro"/>
</dbReference>
<dbReference type="Gene3D" id="1.10.1270.20">
    <property type="entry name" value="tRNA(m1g37)methyltransferase, domain 2"/>
    <property type="match status" value="1"/>
</dbReference>
<name>A0AA37XFM3_9MICO</name>
<sequence>MSVPRLDVVTIFPDYLAPLDLSLLGKARTGGLVDLRVHDLRAQTTDRHRTVDDAPFGGGAGMVMRPDVWERAIAATAVDGDASPDERELVVLVPTPSGRPLTQAFAQELADELAAPDVRAVIACGRYEGIDARLVPALRERADVRRVVEFSLGDFVLNGGEVAALALLEAVVRLLPGVLGNPDSVVEESFTHEAVLEYPVYTRPADWDGHEVPPVLLSGDHARVARWRREQSLRRTVERRPELVARLDGLDELDVVTLAEAGVVRGRHGRLIGPVTIRSAHEGDAALLADLAATTFALACPAETTMGDIRAHVAAHLSTEAFARHLADADVTIVLACDVGDVPLGYALVRTGASAAADDGAPAGAGDAPAELSKCYVLPRAQGAGVARALVAAVVERASRDGADHLWLGVNGRNAGAAAFYARAGFAVVGERTYRVGEVDHRDHVMVRPLPAGVAD</sequence>
<keyword evidence="18" id="KW-1185">Reference proteome</keyword>
<dbReference type="InterPro" id="IPR029026">
    <property type="entry name" value="tRNA_m1G_MTases_N"/>
</dbReference>
<evidence type="ECO:0000256" key="4">
    <source>
        <dbReference type="ARBA" id="ARBA00011738"/>
    </source>
</evidence>
<dbReference type="GO" id="GO:0002939">
    <property type="term" value="P:tRNA N1-guanine methylation"/>
    <property type="evidence" value="ECO:0007669"/>
    <property type="project" value="TreeGrafter"/>
</dbReference>
<evidence type="ECO:0000256" key="5">
    <source>
        <dbReference type="ARBA" id="ARBA00012807"/>
    </source>
</evidence>
<dbReference type="PROSITE" id="PS51186">
    <property type="entry name" value="GNAT"/>
    <property type="match status" value="1"/>
</dbReference>
<organism evidence="17 18">
    <name type="scientific">Litorihabitans aurantiacus</name>
    <dbReference type="NCBI Taxonomy" id="1930061"/>
    <lineage>
        <taxon>Bacteria</taxon>
        <taxon>Bacillati</taxon>
        <taxon>Actinomycetota</taxon>
        <taxon>Actinomycetes</taxon>
        <taxon>Micrococcales</taxon>
        <taxon>Beutenbergiaceae</taxon>
        <taxon>Litorihabitans</taxon>
    </lineage>
</organism>
<dbReference type="GO" id="GO:0005829">
    <property type="term" value="C:cytosol"/>
    <property type="evidence" value="ECO:0007669"/>
    <property type="project" value="TreeGrafter"/>
</dbReference>
<dbReference type="InterPro" id="IPR016181">
    <property type="entry name" value="Acyl_CoA_acyltransferase"/>
</dbReference>
<keyword evidence="8 15" id="KW-0489">Methyltransferase</keyword>
<dbReference type="Proteomes" id="UP001157161">
    <property type="component" value="Unassembled WGS sequence"/>
</dbReference>
<dbReference type="InterPro" id="IPR016009">
    <property type="entry name" value="tRNA_MeTrfase_TRMD/TRM10"/>
</dbReference>
<dbReference type="AlphaFoldDB" id="A0AA37XFM3"/>
<dbReference type="EMBL" id="BSUM01000001">
    <property type="protein sequence ID" value="GMA31820.1"/>
    <property type="molecule type" value="Genomic_DNA"/>
</dbReference>
<dbReference type="HAMAP" id="MF_00605">
    <property type="entry name" value="TrmD"/>
    <property type="match status" value="1"/>
</dbReference>
<evidence type="ECO:0000256" key="9">
    <source>
        <dbReference type="ARBA" id="ARBA00022679"/>
    </source>
</evidence>
<evidence type="ECO:0000256" key="7">
    <source>
        <dbReference type="ARBA" id="ARBA00022490"/>
    </source>
</evidence>
<dbReference type="SUPFAM" id="SSF75217">
    <property type="entry name" value="alpha/beta knot"/>
    <property type="match status" value="1"/>
</dbReference>
<keyword evidence="11 15" id="KW-0819">tRNA processing</keyword>
<accession>A0AA37XFM3</accession>
<comment type="subcellular location">
    <subcellularLocation>
        <location evidence="2 15">Cytoplasm</location>
    </subcellularLocation>
</comment>
<evidence type="ECO:0000256" key="13">
    <source>
        <dbReference type="ARBA" id="ARBA00033392"/>
    </source>
</evidence>
<dbReference type="InterPro" id="IPR029028">
    <property type="entry name" value="Alpha/beta_knot_MTases"/>
</dbReference>
<comment type="subunit">
    <text evidence="4 15">Homodimer.</text>
</comment>
<evidence type="ECO:0000313" key="17">
    <source>
        <dbReference type="EMBL" id="GMA31820.1"/>
    </source>
</evidence>
<protein>
    <recommendedName>
        <fullName evidence="6 15">tRNA (guanine-N(1)-)-methyltransferase</fullName>
        <ecNumber evidence="5 15">2.1.1.228</ecNumber>
    </recommendedName>
    <alternativeName>
        <fullName evidence="12 15">M1G-methyltransferase</fullName>
    </alternativeName>
    <alternativeName>
        <fullName evidence="13 15">tRNA [GM37] methyltransferase</fullName>
    </alternativeName>
</protein>
<dbReference type="EC" id="2.1.1.228" evidence="5 15"/>
<dbReference type="Pfam" id="PF00583">
    <property type="entry name" value="Acetyltransf_1"/>
    <property type="match status" value="1"/>
</dbReference>
<feature type="binding site" evidence="15">
    <location>
        <begin position="152"/>
        <end position="157"/>
    </location>
    <ligand>
        <name>S-adenosyl-L-methionine</name>
        <dbReference type="ChEBI" id="CHEBI:59789"/>
    </ligand>
</feature>
<reference evidence="17" key="1">
    <citation type="journal article" date="2014" name="Int. J. Syst. Evol. Microbiol.">
        <title>Complete genome sequence of Corynebacterium casei LMG S-19264T (=DSM 44701T), isolated from a smear-ripened cheese.</title>
        <authorList>
            <consortium name="US DOE Joint Genome Institute (JGI-PGF)"/>
            <person name="Walter F."/>
            <person name="Albersmeier A."/>
            <person name="Kalinowski J."/>
            <person name="Ruckert C."/>
        </authorList>
    </citation>
    <scope>NUCLEOTIDE SEQUENCE</scope>
    <source>
        <strain evidence="17">NBRC 112290</strain>
    </source>
</reference>
<keyword evidence="9 15" id="KW-0808">Transferase</keyword>
<evidence type="ECO:0000256" key="11">
    <source>
        <dbReference type="ARBA" id="ARBA00022694"/>
    </source>
</evidence>
<evidence type="ECO:0000256" key="15">
    <source>
        <dbReference type="HAMAP-Rule" id="MF_00605"/>
    </source>
</evidence>
<proteinExistence type="inferred from homology"/>
<evidence type="ECO:0000256" key="6">
    <source>
        <dbReference type="ARBA" id="ARBA00014679"/>
    </source>
</evidence>
<evidence type="ECO:0000256" key="2">
    <source>
        <dbReference type="ARBA" id="ARBA00004496"/>
    </source>
</evidence>
<dbReference type="Gene3D" id="3.40.630.30">
    <property type="match status" value="1"/>
</dbReference>
<evidence type="ECO:0000256" key="3">
    <source>
        <dbReference type="ARBA" id="ARBA00007630"/>
    </source>
</evidence>
<gene>
    <name evidence="15" type="primary">trmD</name>
    <name evidence="17" type="ORF">GCM10025875_18120</name>
</gene>
<evidence type="ECO:0000256" key="8">
    <source>
        <dbReference type="ARBA" id="ARBA00022603"/>
    </source>
</evidence>
<evidence type="ECO:0000256" key="10">
    <source>
        <dbReference type="ARBA" id="ARBA00022691"/>
    </source>
</evidence>
<dbReference type="PANTHER" id="PTHR46417:SF1">
    <property type="entry name" value="TRNA (GUANINE-N(1)-)-METHYLTRANSFERASE"/>
    <property type="match status" value="1"/>
</dbReference>